<dbReference type="GO" id="GO:0006352">
    <property type="term" value="P:DNA-templated transcription initiation"/>
    <property type="evidence" value="ECO:0007669"/>
    <property type="project" value="InterPro"/>
</dbReference>
<evidence type="ECO:0000259" key="6">
    <source>
        <dbReference type="Pfam" id="PF04542"/>
    </source>
</evidence>
<keyword evidence="3" id="KW-0731">Sigma factor</keyword>
<keyword evidence="4" id="KW-0238">DNA-binding</keyword>
<dbReference type="NCBIfam" id="TIGR02937">
    <property type="entry name" value="sigma70-ECF"/>
    <property type="match status" value="1"/>
</dbReference>
<dbReference type="InterPro" id="IPR007627">
    <property type="entry name" value="RNA_pol_sigma70_r2"/>
</dbReference>
<dbReference type="Gene3D" id="1.10.1740.10">
    <property type="match status" value="1"/>
</dbReference>
<dbReference type="Proteomes" id="UP000614410">
    <property type="component" value="Unassembled WGS sequence"/>
</dbReference>
<dbReference type="CDD" id="cd06171">
    <property type="entry name" value="Sigma70_r4"/>
    <property type="match status" value="1"/>
</dbReference>
<comment type="similarity">
    <text evidence="1">Belongs to the sigma-70 factor family. ECF subfamily.</text>
</comment>
<evidence type="ECO:0000256" key="5">
    <source>
        <dbReference type="ARBA" id="ARBA00023163"/>
    </source>
</evidence>
<reference evidence="8 9" key="1">
    <citation type="submission" date="2020-10" db="EMBL/GenBank/DDBJ databases">
        <title>Ca. Dormibacterota MAGs.</title>
        <authorList>
            <person name="Montgomery K."/>
        </authorList>
    </citation>
    <scope>NUCLEOTIDE SEQUENCE [LARGE SCALE GENOMIC DNA]</scope>
    <source>
        <strain evidence="8">Mitchell_Peninsula_5</strain>
    </source>
</reference>
<evidence type="ECO:0000313" key="8">
    <source>
        <dbReference type="EMBL" id="MBJ7607878.1"/>
    </source>
</evidence>
<dbReference type="Pfam" id="PF08281">
    <property type="entry name" value="Sigma70_r4_2"/>
    <property type="match status" value="1"/>
</dbReference>
<accession>A0A934KJK1</accession>
<evidence type="ECO:0000259" key="7">
    <source>
        <dbReference type="Pfam" id="PF08281"/>
    </source>
</evidence>
<evidence type="ECO:0000313" key="9">
    <source>
        <dbReference type="Proteomes" id="UP000614410"/>
    </source>
</evidence>
<dbReference type="PANTHER" id="PTHR43133:SF8">
    <property type="entry name" value="RNA POLYMERASE SIGMA FACTOR HI_1459-RELATED"/>
    <property type="match status" value="1"/>
</dbReference>
<dbReference type="InterPro" id="IPR013324">
    <property type="entry name" value="RNA_pol_sigma_r3/r4-like"/>
</dbReference>
<organism evidence="8 9">
    <name type="scientific">Candidatus Amunia macphersoniae</name>
    <dbReference type="NCBI Taxonomy" id="3127014"/>
    <lineage>
        <taxon>Bacteria</taxon>
        <taxon>Bacillati</taxon>
        <taxon>Candidatus Dormiibacterota</taxon>
        <taxon>Candidatus Dormibacteria</taxon>
        <taxon>Candidatus Aeolococcales</taxon>
        <taxon>Candidatus Aeolococcaceae</taxon>
        <taxon>Candidatus Amunia</taxon>
    </lineage>
</organism>
<dbReference type="InterPro" id="IPR036388">
    <property type="entry name" value="WH-like_DNA-bd_sf"/>
</dbReference>
<keyword evidence="2" id="KW-0805">Transcription regulation</keyword>
<dbReference type="Pfam" id="PF04542">
    <property type="entry name" value="Sigma70_r2"/>
    <property type="match status" value="1"/>
</dbReference>
<dbReference type="InterPro" id="IPR013325">
    <property type="entry name" value="RNA_pol_sigma_r2"/>
</dbReference>
<dbReference type="EMBL" id="JAEKNN010000003">
    <property type="protein sequence ID" value="MBJ7607878.1"/>
    <property type="molecule type" value="Genomic_DNA"/>
</dbReference>
<name>A0A934KJK1_9BACT</name>
<dbReference type="Gene3D" id="1.10.10.10">
    <property type="entry name" value="Winged helix-like DNA-binding domain superfamily/Winged helix DNA-binding domain"/>
    <property type="match status" value="1"/>
</dbReference>
<keyword evidence="5" id="KW-0804">Transcription</keyword>
<feature type="domain" description="RNA polymerase sigma-70 region 2" evidence="6">
    <location>
        <begin position="65"/>
        <end position="132"/>
    </location>
</feature>
<dbReference type="GO" id="GO:0016987">
    <property type="term" value="F:sigma factor activity"/>
    <property type="evidence" value="ECO:0007669"/>
    <property type="project" value="UniProtKB-KW"/>
</dbReference>
<dbReference type="InterPro" id="IPR039425">
    <property type="entry name" value="RNA_pol_sigma-70-like"/>
</dbReference>
<sequence>MIVRSAAGVCLSYNAGAEHVAPQTGERREAVPDAGAANPAGTATLDEATLVARARDRDIGAFEALVRRYERRIYGLCLRMLNGASGEAEDVTQEVFLTAWRRLPEIEQDGAFGGWLYRTATNRCLNVLRGRRPTAELNEETAAPAASGDADPARTAQNAAAMRAVVAALDTLPPQQRACWLLREVHGRSYEEIAQLVDTTTGAVRGRIARARIELAEVMAPWR</sequence>
<evidence type="ECO:0000256" key="3">
    <source>
        <dbReference type="ARBA" id="ARBA00023082"/>
    </source>
</evidence>
<protein>
    <submittedName>
        <fullName evidence="8">RNA polymerase sigma factor</fullName>
    </submittedName>
</protein>
<dbReference type="GO" id="GO:0003677">
    <property type="term" value="F:DNA binding"/>
    <property type="evidence" value="ECO:0007669"/>
    <property type="project" value="UniProtKB-KW"/>
</dbReference>
<evidence type="ECO:0000256" key="4">
    <source>
        <dbReference type="ARBA" id="ARBA00023125"/>
    </source>
</evidence>
<dbReference type="SUPFAM" id="SSF88946">
    <property type="entry name" value="Sigma2 domain of RNA polymerase sigma factors"/>
    <property type="match status" value="1"/>
</dbReference>
<evidence type="ECO:0000256" key="1">
    <source>
        <dbReference type="ARBA" id="ARBA00010641"/>
    </source>
</evidence>
<dbReference type="InterPro" id="IPR014284">
    <property type="entry name" value="RNA_pol_sigma-70_dom"/>
</dbReference>
<dbReference type="SUPFAM" id="SSF88659">
    <property type="entry name" value="Sigma3 and sigma4 domains of RNA polymerase sigma factors"/>
    <property type="match status" value="1"/>
</dbReference>
<evidence type="ECO:0000256" key="2">
    <source>
        <dbReference type="ARBA" id="ARBA00023015"/>
    </source>
</evidence>
<gene>
    <name evidence="8" type="ORF">JF887_00395</name>
</gene>
<proteinExistence type="inferred from homology"/>
<dbReference type="PANTHER" id="PTHR43133">
    <property type="entry name" value="RNA POLYMERASE ECF-TYPE SIGMA FACTO"/>
    <property type="match status" value="1"/>
</dbReference>
<dbReference type="AlphaFoldDB" id="A0A934KJK1"/>
<feature type="domain" description="RNA polymerase sigma factor 70 region 4 type 2" evidence="7">
    <location>
        <begin position="163"/>
        <end position="214"/>
    </location>
</feature>
<comment type="caution">
    <text evidence="8">The sequence shown here is derived from an EMBL/GenBank/DDBJ whole genome shotgun (WGS) entry which is preliminary data.</text>
</comment>
<dbReference type="InterPro" id="IPR013249">
    <property type="entry name" value="RNA_pol_sigma70_r4_t2"/>
</dbReference>